<keyword evidence="9" id="KW-1185">Reference proteome</keyword>
<dbReference type="Pfam" id="PF00847">
    <property type="entry name" value="AP2"/>
    <property type="match status" value="1"/>
</dbReference>
<dbReference type="CDD" id="cd00018">
    <property type="entry name" value="AP2"/>
    <property type="match status" value="1"/>
</dbReference>
<dbReference type="AlphaFoldDB" id="A0A835R812"/>
<feature type="domain" description="AP2/ERF" evidence="7">
    <location>
        <begin position="27"/>
        <end position="85"/>
    </location>
</feature>
<dbReference type="Gene3D" id="3.30.730.10">
    <property type="entry name" value="AP2/ERF domain"/>
    <property type="match status" value="1"/>
</dbReference>
<feature type="region of interest" description="Disordered" evidence="6">
    <location>
        <begin position="1"/>
        <end position="29"/>
    </location>
</feature>
<evidence type="ECO:0000256" key="3">
    <source>
        <dbReference type="ARBA" id="ARBA00023125"/>
    </source>
</evidence>
<evidence type="ECO:0000256" key="2">
    <source>
        <dbReference type="ARBA" id="ARBA00023015"/>
    </source>
</evidence>
<dbReference type="GO" id="GO:0003700">
    <property type="term" value="F:DNA-binding transcription factor activity"/>
    <property type="evidence" value="ECO:0007669"/>
    <property type="project" value="InterPro"/>
</dbReference>
<reference evidence="8 9" key="1">
    <citation type="journal article" date="2020" name="Nat. Food">
        <title>A phased Vanilla planifolia genome enables genetic improvement of flavour and production.</title>
        <authorList>
            <person name="Hasing T."/>
            <person name="Tang H."/>
            <person name="Brym M."/>
            <person name="Khazi F."/>
            <person name="Huang T."/>
            <person name="Chambers A.H."/>
        </authorList>
    </citation>
    <scope>NUCLEOTIDE SEQUENCE [LARGE SCALE GENOMIC DNA]</scope>
    <source>
        <tissue evidence="8">Leaf</tissue>
    </source>
</reference>
<keyword evidence="4" id="KW-0804">Transcription</keyword>
<evidence type="ECO:0000259" key="7">
    <source>
        <dbReference type="PROSITE" id="PS51032"/>
    </source>
</evidence>
<dbReference type="PRINTS" id="PR00367">
    <property type="entry name" value="ETHRSPELEMNT"/>
</dbReference>
<dbReference type="SUPFAM" id="SSF54171">
    <property type="entry name" value="DNA-binding domain"/>
    <property type="match status" value="1"/>
</dbReference>
<sequence>MTFVGSSLSSGEVESSSHGKREQRRRGYRGVRRRPWGKFAAEIRDSTRRGVRVWLGTFDTPEAAALAYDQAAYSMRGEAAVLNFPVEWVSESLRGVGFAEEGCSPVMALKQQHSMRRRSAVTSKVSKGVSDKEDEGVVELQDLGTAYLEELLNISEAPKC</sequence>
<organism evidence="8 9">
    <name type="scientific">Vanilla planifolia</name>
    <name type="common">Vanilla</name>
    <dbReference type="NCBI Taxonomy" id="51239"/>
    <lineage>
        <taxon>Eukaryota</taxon>
        <taxon>Viridiplantae</taxon>
        <taxon>Streptophyta</taxon>
        <taxon>Embryophyta</taxon>
        <taxon>Tracheophyta</taxon>
        <taxon>Spermatophyta</taxon>
        <taxon>Magnoliopsida</taxon>
        <taxon>Liliopsida</taxon>
        <taxon>Asparagales</taxon>
        <taxon>Orchidaceae</taxon>
        <taxon>Vanilloideae</taxon>
        <taxon>Vanilleae</taxon>
        <taxon>Vanilla</taxon>
    </lineage>
</organism>
<evidence type="ECO:0000313" key="9">
    <source>
        <dbReference type="Proteomes" id="UP000636800"/>
    </source>
</evidence>
<dbReference type="InterPro" id="IPR044808">
    <property type="entry name" value="ERF_plant"/>
</dbReference>
<keyword evidence="5" id="KW-0539">Nucleus</keyword>
<evidence type="ECO:0000256" key="1">
    <source>
        <dbReference type="ARBA" id="ARBA00004123"/>
    </source>
</evidence>
<dbReference type="Proteomes" id="UP000636800">
    <property type="component" value="Unassembled WGS sequence"/>
</dbReference>
<evidence type="ECO:0000256" key="6">
    <source>
        <dbReference type="SAM" id="MobiDB-lite"/>
    </source>
</evidence>
<dbReference type="InterPro" id="IPR016177">
    <property type="entry name" value="DNA-bd_dom_sf"/>
</dbReference>
<dbReference type="GO" id="GO:0003677">
    <property type="term" value="F:DNA binding"/>
    <property type="evidence" value="ECO:0007669"/>
    <property type="project" value="UniProtKB-KW"/>
</dbReference>
<dbReference type="PANTHER" id="PTHR31190">
    <property type="entry name" value="DNA-BINDING DOMAIN"/>
    <property type="match status" value="1"/>
</dbReference>
<dbReference type="InterPro" id="IPR001471">
    <property type="entry name" value="AP2/ERF_dom"/>
</dbReference>
<dbReference type="EMBL" id="JADCNL010000004">
    <property type="protein sequence ID" value="KAG0484351.1"/>
    <property type="molecule type" value="Genomic_DNA"/>
</dbReference>
<name>A0A835R812_VANPL</name>
<dbReference type="SMART" id="SM00380">
    <property type="entry name" value="AP2"/>
    <property type="match status" value="1"/>
</dbReference>
<dbReference type="GO" id="GO:0009873">
    <property type="term" value="P:ethylene-activated signaling pathway"/>
    <property type="evidence" value="ECO:0007669"/>
    <property type="project" value="InterPro"/>
</dbReference>
<dbReference type="PROSITE" id="PS51032">
    <property type="entry name" value="AP2_ERF"/>
    <property type="match status" value="1"/>
</dbReference>
<dbReference type="PANTHER" id="PTHR31190:SF72">
    <property type="entry name" value="AP2 DOMAIN CONTAINING PROTEIN, EXPRESSED"/>
    <property type="match status" value="1"/>
</dbReference>
<accession>A0A835R812</accession>
<dbReference type="OrthoDB" id="687730at2759"/>
<dbReference type="FunFam" id="3.30.730.10:FF:000001">
    <property type="entry name" value="Ethylene-responsive transcription factor 2"/>
    <property type="match status" value="1"/>
</dbReference>
<protein>
    <recommendedName>
        <fullName evidence="7">AP2/ERF domain-containing protein</fullName>
    </recommendedName>
</protein>
<evidence type="ECO:0000313" key="8">
    <source>
        <dbReference type="EMBL" id="KAG0484351.1"/>
    </source>
</evidence>
<keyword evidence="3" id="KW-0238">DNA-binding</keyword>
<feature type="compositionally biased region" description="Low complexity" evidence="6">
    <location>
        <begin position="1"/>
        <end position="14"/>
    </location>
</feature>
<comment type="subcellular location">
    <subcellularLocation>
        <location evidence="1">Nucleus</location>
    </subcellularLocation>
</comment>
<proteinExistence type="predicted"/>
<dbReference type="GO" id="GO:0005634">
    <property type="term" value="C:nucleus"/>
    <property type="evidence" value="ECO:0007669"/>
    <property type="project" value="UniProtKB-SubCell"/>
</dbReference>
<gene>
    <name evidence="8" type="ORF">HPP92_008430</name>
</gene>
<evidence type="ECO:0000256" key="4">
    <source>
        <dbReference type="ARBA" id="ARBA00023163"/>
    </source>
</evidence>
<evidence type="ECO:0000256" key="5">
    <source>
        <dbReference type="ARBA" id="ARBA00023242"/>
    </source>
</evidence>
<keyword evidence="2" id="KW-0805">Transcription regulation</keyword>
<comment type="caution">
    <text evidence="8">The sequence shown here is derived from an EMBL/GenBank/DDBJ whole genome shotgun (WGS) entry which is preliminary data.</text>
</comment>
<dbReference type="InterPro" id="IPR036955">
    <property type="entry name" value="AP2/ERF_dom_sf"/>
</dbReference>